<organism evidence="1 2">
    <name type="scientific">Paraglomus brasilianum</name>
    <dbReference type="NCBI Taxonomy" id="144538"/>
    <lineage>
        <taxon>Eukaryota</taxon>
        <taxon>Fungi</taxon>
        <taxon>Fungi incertae sedis</taxon>
        <taxon>Mucoromycota</taxon>
        <taxon>Glomeromycotina</taxon>
        <taxon>Glomeromycetes</taxon>
        <taxon>Paraglomerales</taxon>
        <taxon>Paraglomeraceae</taxon>
        <taxon>Paraglomus</taxon>
    </lineage>
</organism>
<accession>A0A9N9G4P7</accession>
<comment type="caution">
    <text evidence="1">The sequence shown here is derived from an EMBL/GenBank/DDBJ whole genome shotgun (WGS) entry which is preliminary data.</text>
</comment>
<proteinExistence type="predicted"/>
<dbReference type="OrthoDB" id="2445463at2759"/>
<name>A0A9N9G4P7_9GLOM</name>
<sequence length="156" mass="18231">MYIYIASHMYRSSGLKASLLRHLFQETFGQLVWIQRETENFKERERLITAQDSLSQYPRDGKVVFSSDTTQCHDDDYNTCLRTETDVSVNQISNQEPNNELNEIKGDSDGNAEEGPERWIIGMMNVTSKYQLDLAYELRKQLRKLTWNNATEILEL</sequence>
<dbReference type="Proteomes" id="UP000789739">
    <property type="component" value="Unassembled WGS sequence"/>
</dbReference>
<dbReference type="AlphaFoldDB" id="A0A9N9G4P7"/>
<evidence type="ECO:0000313" key="1">
    <source>
        <dbReference type="EMBL" id="CAG8576977.1"/>
    </source>
</evidence>
<keyword evidence="2" id="KW-1185">Reference proteome</keyword>
<evidence type="ECO:0000313" key="2">
    <source>
        <dbReference type="Proteomes" id="UP000789739"/>
    </source>
</evidence>
<protein>
    <submittedName>
        <fullName evidence="1">3832_t:CDS:1</fullName>
    </submittedName>
</protein>
<reference evidence="1" key="1">
    <citation type="submission" date="2021-06" db="EMBL/GenBank/DDBJ databases">
        <authorList>
            <person name="Kallberg Y."/>
            <person name="Tangrot J."/>
            <person name="Rosling A."/>
        </authorList>
    </citation>
    <scope>NUCLEOTIDE SEQUENCE</scope>
    <source>
        <strain evidence="1">BR232B</strain>
    </source>
</reference>
<gene>
    <name evidence="1" type="ORF">PBRASI_LOCUS6413</name>
</gene>
<dbReference type="EMBL" id="CAJVPI010000847">
    <property type="protein sequence ID" value="CAG8576977.1"/>
    <property type="molecule type" value="Genomic_DNA"/>
</dbReference>